<evidence type="ECO:0000313" key="2">
    <source>
        <dbReference type="WBParaSite" id="nRc.2.0.1.t23214-RA"/>
    </source>
</evidence>
<sequence length="66" mass="7650">MLSNRRMTKINTFTTSFKQGFKFGSIPRKTDYSTENFPTNSIGPLKNFMLENSKKPIFKTLLKLTL</sequence>
<dbReference type="AlphaFoldDB" id="A0A915J9Q8"/>
<proteinExistence type="predicted"/>
<protein>
    <submittedName>
        <fullName evidence="2">Uncharacterized protein</fullName>
    </submittedName>
</protein>
<organism evidence="1 2">
    <name type="scientific">Romanomermis culicivorax</name>
    <name type="common">Nematode worm</name>
    <dbReference type="NCBI Taxonomy" id="13658"/>
    <lineage>
        <taxon>Eukaryota</taxon>
        <taxon>Metazoa</taxon>
        <taxon>Ecdysozoa</taxon>
        <taxon>Nematoda</taxon>
        <taxon>Enoplea</taxon>
        <taxon>Dorylaimia</taxon>
        <taxon>Mermithida</taxon>
        <taxon>Mermithoidea</taxon>
        <taxon>Mermithidae</taxon>
        <taxon>Romanomermis</taxon>
    </lineage>
</organism>
<dbReference type="WBParaSite" id="nRc.2.0.1.t23214-RA">
    <property type="protein sequence ID" value="nRc.2.0.1.t23214-RA"/>
    <property type="gene ID" value="nRc.2.0.1.g23214"/>
</dbReference>
<reference evidence="2" key="1">
    <citation type="submission" date="2022-11" db="UniProtKB">
        <authorList>
            <consortium name="WormBaseParasite"/>
        </authorList>
    </citation>
    <scope>IDENTIFICATION</scope>
</reference>
<evidence type="ECO:0000313" key="1">
    <source>
        <dbReference type="Proteomes" id="UP000887565"/>
    </source>
</evidence>
<accession>A0A915J9Q8</accession>
<keyword evidence="1" id="KW-1185">Reference proteome</keyword>
<dbReference type="Proteomes" id="UP000887565">
    <property type="component" value="Unplaced"/>
</dbReference>
<name>A0A915J9Q8_ROMCU</name>